<dbReference type="AlphaFoldDB" id="B1ZM75"/>
<dbReference type="EMBL" id="CP001031">
    <property type="protein sequence ID" value="ACB83548.1"/>
    <property type="molecule type" value="Genomic_DNA"/>
</dbReference>
<keyword evidence="1" id="KW-0614">Plasmid</keyword>
<evidence type="ECO:0000313" key="1">
    <source>
        <dbReference type="EMBL" id="ACB83548.1"/>
    </source>
</evidence>
<dbReference type="KEGG" id="mpo:Mpop_5459"/>
<evidence type="ECO:0000313" key="2">
    <source>
        <dbReference type="Proteomes" id="UP000007136"/>
    </source>
</evidence>
<dbReference type="RefSeq" id="WP_012449408.1">
    <property type="nucleotide sequence ID" value="NC_010721.1"/>
</dbReference>
<reference evidence="1" key="1">
    <citation type="submission" date="2008-04" db="EMBL/GenBank/DDBJ databases">
        <title>Complete sequence of plamid2 of Methylobacterium populi BJ001.</title>
        <authorList>
            <consortium name="US DOE Joint Genome Institute"/>
            <person name="Copeland A."/>
            <person name="Lucas S."/>
            <person name="Lapidus A."/>
            <person name="Glavina del Rio T."/>
            <person name="Dalin E."/>
            <person name="Tice H."/>
            <person name="Bruce D."/>
            <person name="Goodwin L."/>
            <person name="Pitluck S."/>
            <person name="Chertkov O."/>
            <person name="Brettin T."/>
            <person name="Detter J.C."/>
            <person name="Han C."/>
            <person name="Kuske C.R."/>
            <person name="Schmutz J."/>
            <person name="Larimer F."/>
            <person name="Land M."/>
            <person name="Hauser L."/>
            <person name="Kyrpides N."/>
            <person name="Mikhailova N."/>
            <person name="Marx C."/>
            <person name="Richardson P."/>
        </authorList>
    </citation>
    <scope>NUCLEOTIDE SEQUENCE [LARGE SCALE GENOMIC DNA]</scope>
    <source>
        <strain evidence="1">BJ001</strain>
        <plasmid evidence="1">pMPOP02</plasmid>
    </source>
</reference>
<accession>B1ZM75</accession>
<dbReference type="HOGENOM" id="CLU_2899089_0_0_5"/>
<geneLocation type="plasmid" evidence="1 2">
    <name>pMPOP02</name>
</geneLocation>
<organism evidence="1 2">
    <name type="scientific">Methylorubrum populi (strain ATCC BAA-705 / NCIMB 13946 / BJ001)</name>
    <name type="common">Methylobacterium populi</name>
    <dbReference type="NCBI Taxonomy" id="441620"/>
    <lineage>
        <taxon>Bacteria</taxon>
        <taxon>Pseudomonadati</taxon>
        <taxon>Pseudomonadota</taxon>
        <taxon>Alphaproteobacteria</taxon>
        <taxon>Hyphomicrobiales</taxon>
        <taxon>Methylobacteriaceae</taxon>
        <taxon>Methylorubrum</taxon>
    </lineage>
</organism>
<dbReference type="Proteomes" id="UP000007136">
    <property type="component" value="Plasmid pMPOP02"/>
</dbReference>
<protein>
    <submittedName>
        <fullName evidence="1">Uncharacterized protein</fullName>
    </submittedName>
</protein>
<proteinExistence type="predicted"/>
<name>B1ZM75_METPB</name>
<gene>
    <name evidence="1" type="ordered locus">Mpop_5459</name>
</gene>
<sequence length="62" mass="6585">MDEHAALWPDLTIHTRHALAGTGYDVTVGMHPVLGLCIVSHAGLGELVSWITPTPIPDALTD</sequence>
<dbReference type="OrthoDB" id="103047at2"/>